<organism evidence="3 4">
    <name type="scientific">Dendroctonus ponderosae</name>
    <name type="common">Mountain pine beetle</name>
    <dbReference type="NCBI Taxonomy" id="77166"/>
    <lineage>
        <taxon>Eukaryota</taxon>
        <taxon>Metazoa</taxon>
        <taxon>Ecdysozoa</taxon>
        <taxon>Arthropoda</taxon>
        <taxon>Hexapoda</taxon>
        <taxon>Insecta</taxon>
        <taxon>Pterygota</taxon>
        <taxon>Neoptera</taxon>
        <taxon>Endopterygota</taxon>
        <taxon>Coleoptera</taxon>
        <taxon>Polyphaga</taxon>
        <taxon>Cucujiformia</taxon>
        <taxon>Curculionidae</taxon>
        <taxon>Scolytinae</taxon>
        <taxon>Dendroctonus</taxon>
    </lineage>
</organism>
<dbReference type="PANTHER" id="PTHR37984">
    <property type="entry name" value="PROTEIN CBG26694"/>
    <property type="match status" value="1"/>
</dbReference>
<name>U4UZD9_DENPD</name>
<keyword evidence="1" id="KW-0175">Coiled coil</keyword>
<sequence>KTSIEICKNLLQYFSFYGLPERIISDNGTEFKNAISKIDIHFTTPFHHESNSLVERFHSTLIEHLRILRTRFKSGNIETLMQYALVAYNNSIHSSTHFTPFEITFGHTNSLDPCYLINLSFYSDYVLTHREKLQHLYKDLQNKLEIRKENIINKRNTLGPDQFQFIDPHICNCRRDVPQPQ</sequence>
<proteinExistence type="predicted"/>
<reference evidence="3 4" key="1">
    <citation type="journal article" date="2013" name="Genome Biol.">
        <title>Draft genome of the mountain pine beetle, Dendroctonus ponderosae Hopkins, a major forest pest.</title>
        <authorList>
            <person name="Keeling C.I."/>
            <person name="Yuen M.M."/>
            <person name="Liao N.Y."/>
            <person name="Docking T.R."/>
            <person name="Chan S.K."/>
            <person name="Taylor G.A."/>
            <person name="Palmquist D.L."/>
            <person name="Jackman S.D."/>
            <person name="Nguyen A."/>
            <person name="Li M."/>
            <person name="Henderson H."/>
            <person name="Janes J.K."/>
            <person name="Zhao Y."/>
            <person name="Pandoh P."/>
            <person name="Moore R."/>
            <person name="Sperling F.A."/>
            <person name="Huber D.P."/>
            <person name="Birol I."/>
            <person name="Jones S.J."/>
            <person name="Bohlmann J."/>
        </authorList>
    </citation>
    <scope>NUCLEOTIDE SEQUENCE</scope>
</reference>
<dbReference type="GO" id="GO:0003676">
    <property type="term" value="F:nucleic acid binding"/>
    <property type="evidence" value="ECO:0007669"/>
    <property type="project" value="InterPro"/>
</dbReference>
<protein>
    <recommendedName>
        <fullName evidence="2">Integrase catalytic domain-containing protein</fullName>
    </recommendedName>
</protein>
<dbReference type="EMBL" id="KI208059">
    <property type="protein sequence ID" value="ERL95776.1"/>
    <property type="molecule type" value="Genomic_DNA"/>
</dbReference>
<feature type="non-terminal residue" evidence="3">
    <location>
        <position position="1"/>
    </location>
</feature>
<dbReference type="STRING" id="77166.U4UZD9"/>
<evidence type="ECO:0000259" key="2">
    <source>
        <dbReference type="PROSITE" id="PS50994"/>
    </source>
</evidence>
<evidence type="ECO:0000313" key="3">
    <source>
        <dbReference type="EMBL" id="ERL95776.1"/>
    </source>
</evidence>
<dbReference type="InterPro" id="IPR012337">
    <property type="entry name" value="RNaseH-like_sf"/>
</dbReference>
<dbReference type="InterPro" id="IPR036397">
    <property type="entry name" value="RNaseH_sf"/>
</dbReference>
<dbReference type="PANTHER" id="PTHR37984:SF15">
    <property type="entry name" value="INTEGRASE CATALYTIC DOMAIN-CONTAINING PROTEIN"/>
    <property type="match status" value="1"/>
</dbReference>
<dbReference type="PROSITE" id="PS50994">
    <property type="entry name" value="INTEGRASE"/>
    <property type="match status" value="1"/>
</dbReference>
<dbReference type="SUPFAM" id="SSF53098">
    <property type="entry name" value="Ribonuclease H-like"/>
    <property type="match status" value="1"/>
</dbReference>
<feature type="coiled-coil region" evidence="1">
    <location>
        <begin position="130"/>
        <end position="157"/>
    </location>
</feature>
<dbReference type="InterPro" id="IPR050951">
    <property type="entry name" value="Retrovirus_Pol_polyprotein"/>
</dbReference>
<feature type="non-terminal residue" evidence="3">
    <location>
        <position position="181"/>
    </location>
</feature>
<accession>U4UZD9</accession>
<dbReference type="InterPro" id="IPR001584">
    <property type="entry name" value="Integrase_cat-core"/>
</dbReference>
<dbReference type="Gene3D" id="3.30.420.10">
    <property type="entry name" value="Ribonuclease H-like superfamily/Ribonuclease H"/>
    <property type="match status" value="1"/>
</dbReference>
<gene>
    <name evidence="3" type="ORF">D910_00290</name>
</gene>
<dbReference type="GO" id="GO:0015074">
    <property type="term" value="P:DNA integration"/>
    <property type="evidence" value="ECO:0007669"/>
    <property type="project" value="InterPro"/>
</dbReference>
<evidence type="ECO:0000256" key="1">
    <source>
        <dbReference type="SAM" id="Coils"/>
    </source>
</evidence>
<feature type="domain" description="Integrase catalytic" evidence="2">
    <location>
        <begin position="1"/>
        <end position="108"/>
    </location>
</feature>
<evidence type="ECO:0000313" key="4">
    <source>
        <dbReference type="Proteomes" id="UP000030742"/>
    </source>
</evidence>
<dbReference type="AlphaFoldDB" id="U4UZD9"/>
<dbReference type="Proteomes" id="UP000030742">
    <property type="component" value="Unassembled WGS sequence"/>
</dbReference>